<feature type="compositionally biased region" description="Acidic residues" evidence="1">
    <location>
        <begin position="85"/>
        <end position="94"/>
    </location>
</feature>
<reference evidence="3" key="1">
    <citation type="submission" date="2022-07" db="EMBL/GenBank/DDBJ databases">
        <title>Phylogenomic reconstructions and comparative analyses of Kickxellomycotina fungi.</title>
        <authorList>
            <person name="Reynolds N.K."/>
            <person name="Stajich J.E."/>
            <person name="Barry K."/>
            <person name="Grigoriev I.V."/>
            <person name="Crous P."/>
            <person name="Smith M.E."/>
        </authorList>
    </citation>
    <scope>NUCLEOTIDE SEQUENCE</scope>
    <source>
        <strain evidence="3">RSA 861</strain>
    </source>
</reference>
<evidence type="ECO:0000313" key="4">
    <source>
        <dbReference type="Proteomes" id="UP001150569"/>
    </source>
</evidence>
<accession>A0A9W8A4V2</accession>
<organism evidence="3 4">
    <name type="scientific">Tieghemiomyces parasiticus</name>
    <dbReference type="NCBI Taxonomy" id="78921"/>
    <lineage>
        <taxon>Eukaryota</taxon>
        <taxon>Fungi</taxon>
        <taxon>Fungi incertae sedis</taxon>
        <taxon>Zoopagomycota</taxon>
        <taxon>Kickxellomycotina</taxon>
        <taxon>Dimargaritomycetes</taxon>
        <taxon>Dimargaritales</taxon>
        <taxon>Dimargaritaceae</taxon>
        <taxon>Tieghemiomyces</taxon>
    </lineage>
</organism>
<dbReference type="OrthoDB" id="5594501at2759"/>
<feature type="transmembrane region" description="Helical" evidence="2">
    <location>
        <begin position="12"/>
        <end position="36"/>
    </location>
</feature>
<keyword evidence="4" id="KW-1185">Reference proteome</keyword>
<sequence length="143" mass="16243">MAPQPHPDHDVSAWTSTYVLFGLISFATVIGLCFCFRRSMRLIPTGVYILTQRLTQPVPEDERNPNSAVRRGLLSTHRERYSSDDSYDDDEEENEHDRRRGRWSAPRTTPAASRIEVLGDPETDRGPVRLTHISSPPVEAEPN</sequence>
<protein>
    <submittedName>
        <fullName evidence="3">Uncharacterized protein</fullName>
    </submittedName>
</protein>
<proteinExistence type="predicted"/>
<keyword evidence="2" id="KW-1133">Transmembrane helix</keyword>
<dbReference type="AlphaFoldDB" id="A0A9W8A4V2"/>
<feature type="region of interest" description="Disordered" evidence="1">
    <location>
        <begin position="54"/>
        <end position="143"/>
    </location>
</feature>
<evidence type="ECO:0000313" key="3">
    <source>
        <dbReference type="EMBL" id="KAJ1921135.1"/>
    </source>
</evidence>
<dbReference type="EMBL" id="JANBPT010000425">
    <property type="protein sequence ID" value="KAJ1921135.1"/>
    <property type="molecule type" value="Genomic_DNA"/>
</dbReference>
<keyword evidence="2" id="KW-0812">Transmembrane</keyword>
<dbReference type="Proteomes" id="UP001150569">
    <property type="component" value="Unassembled WGS sequence"/>
</dbReference>
<evidence type="ECO:0000256" key="2">
    <source>
        <dbReference type="SAM" id="Phobius"/>
    </source>
</evidence>
<gene>
    <name evidence="3" type="ORF">IWQ60_006826</name>
</gene>
<comment type="caution">
    <text evidence="3">The sequence shown here is derived from an EMBL/GenBank/DDBJ whole genome shotgun (WGS) entry which is preliminary data.</text>
</comment>
<evidence type="ECO:0000256" key="1">
    <source>
        <dbReference type="SAM" id="MobiDB-lite"/>
    </source>
</evidence>
<keyword evidence="2" id="KW-0472">Membrane</keyword>
<name>A0A9W8A4V2_9FUNG</name>